<organism evidence="2 3">
    <name type="scientific">Vitis vinifera</name>
    <name type="common">Grape</name>
    <dbReference type="NCBI Taxonomy" id="29760"/>
    <lineage>
        <taxon>Eukaryota</taxon>
        <taxon>Viridiplantae</taxon>
        <taxon>Streptophyta</taxon>
        <taxon>Embryophyta</taxon>
        <taxon>Tracheophyta</taxon>
        <taxon>Spermatophyta</taxon>
        <taxon>Magnoliopsida</taxon>
        <taxon>eudicotyledons</taxon>
        <taxon>Gunneridae</taxon>
        <taxon>Pentapetalae</taxon>
        <taxon>rosids</taxon>
        <taxon>Vitales</taxon>
        <taxon>Vitaceae</taxon>
        <taxon>Viteae</taxon>
        <taxon>Vitis</taxon>
    </lineage>
</organism>
<dbReference type="AlphaFoldDB" id="A0A438GJY4"/>
<dbReference type="SUPFAM" id="SSF56672">
    <property type="entry name" value="DNA/RNA polymerases"/>
    <property type="match status" value="1"/>
</dbReference>
<dbReference type="EMBL" id="QGNW01000413">
    <property type="protein sequence ID" value="RVW72520.1"/>
    <property type="molecule type" value="Genomic_DNA"/>
</dbReference>
<sequence>MGGDDKLLEAGFIREIEYPDWLENVVVVPKKEGKWRVCVDYTSLNNACPKDSFPLPRIDQIVDSTVGQGMLSFLDAFSGYHQIPMAPTDEEKTTFITPHGLYCYKAMSFGLKNADATYQRLMTKIFKPLVDRTMEVYIDDIMVKSKTQEEHVLHLQEVFHLLRKYDMKLNPSKCAFGVSVGKFLRFMVSQRGIKVSPDQVKAVMETPSSGAKRNYNALQASSSC</sequence>
<evidence type="ECO:0000313" key="2">
    <source>
        <dbReference type="EMBL" id="RVW72520.1"/>
    </source>
</evidence>
<evidence type="ECO:0000313" key="3">
    <source>
        <dbReference type="Proteomes" id="UP000288805"/>
    </source>
</evidence>
<dbReference type="PROSITE" id="PS50878">
    <property type="entry name" value="RT_POL"/>
    <property type="match status" value="1"/>
</dbReference>
<proteinExistence type="predicted"/>
<comment type="caution">
    <text evidence="2">The sequence shown here is derived from an EMBL/GenBank/DDBJ whole genome shotgun (WGS) entry which is preliminary data.</text>
</comment>
<dbReference type="CDD" id="cd01647">
    <property type="entry name" value="RT_LTR"/>
    <property type="match status" value="1"/>
</dbReference>
<reference evidence="2 3" key="1">
    <citation type="journal article" date="2018" name="PLoS Genet.">
        <title>Population sequencing reveals clonal diversity and ancestral inbreeding in the grapevine cultivar Chardonnay.</title>
        <authorList>
            <person name="Roach M.J."/>
            <person name="Johnson D.L."/>
            <person name="Bohlmann J."/>
            <person name="van Vuuren H.J."/>
            <person name="Jones S.J."/>
            <person name="Pretorius I.S."/>
            <person name="Schmidt S.A."/>
            <person name="Borneman A.R."/>
        </authorList>
    </citation>
    <scope>NUCLEOTIDE SEQUENCE [LARGE SCALE GENOMIC DNA]</scope>
    <source>
        <strain evidence="3">cv. Chardonnay</strain>
        <tissue evidence="2">Leaf</tissue>
    </source>
</reference>
<evidence type="ECO:0000259" key="1">
    <source>
        <dbReference type="PROSITE" id="PS50878"/>
    </source>
</evidence>
<feature type="domain" description="Reverse transcriptase" evidence="1">
    <location>
        <begin position="9"/>
        <end position="188"/>
    </location>
</feature>
<dbReference type="Gene3D" id="3.10.10.10">
    <property type="entry name" value="HIV Type 1 Reverse Transcriptase, subunit A, domain 1"/>
    <property type="match status" value="1"/>
</dbReference>
<dbReference type="Pfam" id="PF00078">
    <property type="entry name" value="RVT_1"/>
    <property type="match status" value="1"/>
</dbReference>
<dbReference type="InterPro" id="IPR043128">
    <property type="entry name" value="Rev_trsase/Diguanyl_cyclase"/>
</dbReference>
<dbReference type="PANTHER" id="PTHR24559">
    <property type="entry name" value="TRANSPOSON TY3-I GAG-POL POLYPROTEIN"/>
    <property type="match status" value="1"/>
</dbReference>
<dbReference type="Proteomes" id="UP000288805">
    <property type="component" value="Unassembled WGS sequence"/>
</dbReference>
<name>A0A438GJY4_VITVI</name>
<dbReference type="InterPro" id="IPR043502">
    <property type="entry name" value="DNA/RNA_pol_sf"/>
</dbReference>
<dbReference type="Gene3D" id="3.30.70.270">
    <property type="match status" value="1"/>
</dbReference>
<dbReference type="InterPro" id="IPR000477">
    <property type="entry name" value="RT_dom"/>
</dbReference>
<gene>
    <name evidence="2" type="primary">TY3B-I_525</name>
    <name evidence="2" type="ORF">CK203_053232</name>
</gene>
<dbReference type="InterPro" id="IPR053134">
    <property type="entry name" value="RNA-dir_DNA_polymerase"/>
</dbReference>
<protein>
    <submittedName>
        <fullName evidence="2">Transposon Ty3-I Gag-Pol polyprotein</fullName>
    </submittedName>
</protein>
<dbReference type="PANTHER" id="PTHR24559:SF444">
    <property type="entry name" value="REVERSE TRANSCRIPTASE DOMAIN-CONTAINING PROTEIN"/>
    <property type="match status" value="1"/>
</dbReference>
<accession>A0A438GJY4</accession>